<dbReference type="RefSeq" id="XP_007291397.1">
    <property type="nucleotide sequence ID" value="XM_007291335.1"/>
</dbReference>
<gene>
    <name evidence="2" type="ORF">MBM_03508</name>
</gene>
<dbReference type="EMBL" id="JH921433">
    <property type="protein sequence ID" value="EKD18515.1"/>
    <property type="molecule type" value="Genomic_DNA"/>
</dbReference>
<proteinExistence type="predicted"/>
<evidence type="ECO:0000256" key="1">
    <source>
        <dbReference type="SAM" id="MobiDB-lite"/>
    </source>
</evidence>
<dbReference type="AlphaFoldDB" id="K1WLC2"/>
<dbReference type="Proteomes" id="UP000006753">
    <property type="component" value="Unassembled WGS sequence"/>
</dbReference>
<dbReference type="KEGG" id="mbe:MBM_03508"/>
<keyword evidence="3" id="KW-1185">Reference proteome</keyword>
<accession>K1WLC2</accession>
<feature type="region of interest" description="Disordered" evidence="1">
    <location>
        <begin position="191"/>
        <end position="242"/>
    </location>
</feature>
<protein>
    <submittedName>
        <fullName evidence="2">Uncharacterized protein</fullName>
    </submittedName>
</protein>
<evidence type="ECO:0000313" key="2">
    <source>
        <dbReference type="EMBL" id="EKD18515.1"/>
    </source>
</evidence>
<reference evidence="2 3" key="1">
    <citation type="journal article" date="2012" name="BMC Genomics">
        <title>Sequencing the genome of Marssonina brunnea reveals fungus-poplar co-evolution.</title>
        <authorList>
            <person name="Zhu S."/>
            <person name="Cao Y.-Z."/>
            <person name="Jiang C."/>
            <person name="Tan B.-Y."/>
            <person name="Wang Z."/>
            <person name="Feng S."/>
            <person name="Zhang L."/>
            <person name="Su X.-H."/>
            <person name="Brejova B."/>
            <person name="Vinar T."/>
            <person name="Xu M."/>
            <person name="Wang M.-X."/>
            <person name="Zhang S.-G."/>
            <person name="Huang M.-R."/>
            <person name="Wu R."/>
            <person name="Zhou Y."/>
        </authorList>
    </citation>
    <scope>NUCLEOTIDE SEQUENCE [LARGE SCALE GENOMIC DNA]</scope>
    <source>
        <strain evidence="2 3">MB_m1</strain>
    </source>
</reference>
<evidence type="ECO:0000313" key="3">
    <source>
        <dbReference type="Proteomes" id="UP000006753"/>
    </source>
</evidence>
<name>K1WLC2_MARBU</name>
<organism evidence="2 3">
    <name type="scientific">Marssonina brunnea f. sp. multigermtubi (strain MB_m1)</name>
    <name type="common">Marssonina leaf spot fungus</name>
    <dbReference type="NCBI Taxonomy" id="1072389"/>
    <lineage>
        <taxon>Eukaryota</taxon>
        <taxon>Fungi</taxon>
        <taxon>Dikarya</taxon>
        <taxon>Ascomycota</taxon>
        <taxon>Pezizomycotina</taxon>
        <taxon>Leotiomycetes</taxon>
        <taxon>Helotiales</taxon>
        <taxon>Drepanopezizaceae</taxon>
        <taxon>Drepanopeziza</taxon>
    </lineage>
</organism>
<dbReference type="InParanoid" id="K1WLC2"/>
<dbReference type="GeneID" id="18759443"/>
<dbReference type="HOGENOM" id="CLU_725772_0_0_1"/>
<sequence>MPSNKAFPYESRDKSQLLSECISRGLSTTGESLHLIKRLVEDDKTKYDNEKAEKVRDGMVFNQVTDPTGEMEIEQVKEDTKHESRCITSVCKADLDALEKESERIKRRIMKQTTAMKTKLDSVLEAEMGTLAIISMRISHREENARKAAATALARAKKDEEARNAVFTAAKDQGVDMPEYETSLSGSNIAKEEGSVAEPTVLTASDEEGNEMEALEKSKRPGLDTTKSAPKKPRLDQQPSATVAVEKKFTIEELKEPLEKCLKRFDRSFVKVESWGNNKSLEMLEAIAGWAEVYKPDAVRCDGRAYFVIFDFLLDENLRDPHNSSPRDSCFLLLGGFTKRKDGVFGQVDVVSSVYHGKSAGDCYTRTAFQLVDRDLQHGGL</sequence>